<evidence type="ECO:0000256" key="3">
    <source>
        <dbReference type="ARBA" id="ARBA00006501"/>
    </source>
</evidence>
<comment type="subcellular location">
    <subcellularLocation>
        <location evidence="1 14">Cell membrane</location>
        <topology evidence="1 14">Multi-pass membrane protein</topology>
    </subcellularLocation>
</comment>
<dbReference type="PANTHER" id="PTHR40255:SF1">
    <property type="entry name" value="PROTOPORPHYRINOGEN IX OXIDASE"/>
    <property type="match status" value="1"/>
</dbReference>
<feature type="transmembrane region" description="Helical" evidence="14">
    <location>
        <begin position="85"/>
        <end position="102"/>
    </location>
</feature>
<keyword evidence="12 14" id="KW-0472">Membrane</keyword>
<keyword evidence="11 14" id="KW-0408">Iron</keyword>
<feature type="transmembrane region" description="Helical" evidence="14">
    <location>
        <begin position="149"/>
        <end position="170"/>
    </location>
</feature>
<keyword evidence="10 14" id="KW-0560">Oxidoreductase</keyword>
<organism evidence="16">
    <name type="scientific">Pricia antarctica</name>
    <dbReference type="NCBI Taxonomy" id="641691"/>
    <lineage>
        <taxon>Bacteria</taxon>
        <taxon>Pseudomonadati</taxon>
        <taxon>Bacteroidota</taxon>
        <taxon>Flavobacteriia</taxon>
        <taxon>Flavobacteriales</taxon>
        <taxon>Flavobacteriaceae</taxon>
        <taxon>Pricia</taxon>
    </lineage>
</organism>
<dbReference type="AlphaFoldDB" id="A0A831VXD3"/>
<feature type="transmembrane region" description="Helical" evidence="14">
    <location>
        <begin position="123"/>
        <end position="143"/>
    </location>
</feature>
<keyword evidence="7 14" id="KW-0812">Transmembrane</keyword>
<name>A0A831VXD3_9FLAO</name>
<feature type="binding site" description="axial binding residue" evidence="14">
    <location>
        <position position="9"/>
    </location>
    <ligand>
        <name>heme</name>
        <dbReference type="ChEBI" id="CHEBI:30413"/>
    </ligand>
    <ligandPart>
        <name>Fe</name>
        <dbReference type="ChEBI" id="CHEBI:18248"/>
    </ligandPart>
</feature>
<evidence type="ECO:0000256" key="9">
    <source>
        <dbReference type="ARBA" id="ARBA00022989"/>
    </source>
</evidence>
<evidence type="ECO:0000256" key="8">
    <source>
        <dbReference type="ARBA" id="ARBA00022723"/>
    </source>
</evidence>
<proteinExistence type="inferred from homology"/>
<comment type="function">
    <text evidence="14 15">Catalyzes the oxidation of protoporphyrinogen IX to protoporphyrin IX.</text>
</comment>
<reference evidence="16" key="1">
    <citation type="journal article" date="2020" name="mSystems">
        <title>Genome- and Community-Level Interaction Insights into Carbon Utilization and Element Cycling Functions of Hydrothermarchaeota in Hydrothermal Sediment.</title>
        <authorList>
            <person name="Zhou Z."/>
            <person name="Liu Y."/>
            <person name="Xu W."/>
            <person name="Pan J."/>
            <person name="Luo Z.H."/>
            <person name="Li M."/>
        </authorList>
    </citation>
    <scope>NUCLEOTIDE SEQUENCE [LARGE SCALE GENOMIC DNA]</scope>
    <source>
        <strain evidence="16">HyVt-345</strain>
    </source>
</reference>
<keyword evidence="8 14" id="KW-0479">Metal-binding</keyword>
<evidence type="ECO:0000256" key="2">
    <source>
        <dbReference type="ARBA" id="ARBA00005073"/>
    </source>
</evidence>
<dbReference type="PIRSF" id="PIRSF004638">
    <property type="entry name" value="UCP004638"/>
    <property type="match status" value="1"/>
</dbReference>
<dbReference type="Pfam" id="PF03653">
    <property type="entry name" value="UPF0093"/>
    <property type="match status" value="1"/>
</dbReference>
<evidence type="ECO:0000256" key="14">
    <source>
        <dbReference type="HAMAP-Rule" id="MF_02239"/>
    </source>
</evidence>
<gene>
    <name evidence="16" type="ORF">ENH87_21860</name>
</gene>
<comment type="caution">
    <text evidence="16">The sequence shown here is derived from an EMBL/GenBank/DDBJ whole genome shotgun (WGS) entry which is preliminary data.</text>
</comment>
<keyword evidence="9 14" id="KW-1133">Transmembrane helix</keyword>
<comment type="catalytic activity">
    <reaction evidence="13 14 15">
        <text>protoporphyrinogen IX + 3 A = protoporphyrin IX + 3 AH2</text>
        <dbReference type="Rhea" id="RHEA:62000"/>
        <dbReference type="ChEBI" id="CHEBI:13193"/>
        <dbReference type="ChEBI" id="CHEBI:17499"/>
        <dbReference type="ChEBI" id="CHEBI:57306"/>
        <dbReference type="ChEBI" id="CHEBI:57307"/>
    </reaction>
</comment>
<comment type="pathway">
    <text evidence="2 14 15">Porphyrin-containing compound metabolism; protoporphyrin-IX biosynthesis; protoporphyrin-IX from protoporphyrinogen-IX: step 1/1.</text>
</comment>
<dbReference type="GO" id="GO:0006782">
    <property type="term" value="P:protoporphyrinogen IX biosynthetic process"/>
    <property type="evidence" value="ECO:0007669"/>
    <property type="project" value="UniProtKB-UniRule"/>
</dbReference>
<keyword evidence="5 14" id="KW-1003">Cell membrane</keyword>
<evidence type="ECO:0000256" key="6">
    <source>
        <dbReference type="ARBA" id="ARBA00022617"/>
    </source>
</evidence>
<dbReference type="HAMAP" id="MF_02239">
    <property type="entry name" value="HemJ"/>
    <property type="match status" value="1"/>
</dbReference>
<evidence type="ECO:0000256" key="5">
    <source>
        <dbReference type="ARBA" id="ARBA00022475"/>
    </source>
</evidence>
<feature type="transmembrane region" description="Helical" evidence="14">
    <location>
        <begin position="6"/>
        <end position="28"/>
    </location>
</feature>
<dbReference type="GO" id="GO:0046872">
    <property type="term" value="F:metal ion binding"/>
    <property type="evidence" value="ECO:0007669"/>
    <property type="project" value="UniProtKB-UniRule"/>
</dbReference>
<feature type="binding site" description="axial binding residue" evidence="14">
    <location>
        <position position="90"/>
    </location>
    <ligand>
        <name>heme</name>
        <dbReference type="ChEBI" id="CHEBI:30413"/>
    </ligand>
    <ligandPart>
        <name>Fe</name>
        <dbReference type="ChEBI" id="CHEBI:18248"/>
    </ligandPart>
</feature>
<dbReference type="EMBL" id="DRGL01000081">
    <property type="protein sequence ID" value="HEA23539.1"/>
    <property type="molecule type" value="Genomic_DNA"/>
</dbReference>
<evidence type="ECO:0000256" key="11">
    <source>
        <dbReference type="ARBA" id="ARBA00023004"/>
    </source>
</evidence>
<evidence type="ECO:0000256" key="1">
    <source>
        <dbReference type="ARBA" id="ARBA00004651"/>
    </source>
</evidence>
<accession>A0A831VXD3</accession>
<dbReference type="GO" id="GO:0005886">
    <property type="term" value="C:plasma membrane"/>
    <property type="evidence" value="ECO:0007669"/>
    <property type="project" value="UniProtKB-SubCell"/>
</dbReference>
<evidence type="ECO:0000256" key="4">
    <source>
        <dbReference type="ARBA" id="ARBA00017504"/>
    </source>
</evidence>
<evidence type="ECO:0000256" key="13">
    <source>
        <dbReference type="ARBA" id="ARBA00048390"/>
    </source>
</evidence>
<dbReference type="PANTHER" id="PTHR40255">
    <property type="entry name" value="UPF0093 MEMBRANE PROTEIN SLR1790"/>
    <property type="match status" value="1"/>
</dbReference>
<keyword evidence="6 14" id="KW-0349">Heme</keyword>
<evidence type="ECO:0000256" key="12">
    <source>
        <dbReference type="ARBA" id="ARBA00023136"/>
    </source>
</evidence>
<dbReference type="GO" id="GO:0070818">
    <property type="term" value="F:protoporphyrinogen oxidase activity"/>
    <property type="evidence" value="ECO:0007669"/>
    <property type="project" value="UniProtKB-UniRule"/>
</dbReference>
<evidence type="ECO:0000256" key="10">
    <source>
        <dbReference type="ARBA" id="ARBA00023002"/>
    </source>
</evidence>
<protein>
    <recommendedName>
        <fullName evidence="4 14">Protoporphyrinogen IX oxidase</fullName>
        <shortName evidence="14">PPO</shortName>
        <ecNumber evidence="14 15">1.3.99.-</ecNumber>
    </recommendedName>
</protein>
<evidence type="ECO:0000256" key="7">
    <source>
        <dbReference type="ARBA" id="ARBA00022692"/>
    </source>
</evidence>
<dbReference type="InterPro" id="IPR005265">
    <property type="entry name" value="HemJ-like"/>
</dbReference>
<evidence type="ECO:0000256" key="15">
    <source>
        <dbReference type="PIRNR" id="PIRNR004638"/>
    </source>
</evidence>
<sequence length="180" mass="21502">MYNYIKALHLIFVITWFAGLFYIPRLFIYHIEASQKTSPEKEILTKQLQMMTKRLWYIITWPSAVLAISFAIWLLMLMPGWLQQPWMHIKLAFVVLLIAYHLKNHQIFKQLQRDEVNYTSNFMRFWNEGATLILFAIVFLVILKSTFTWIFGVIGIIVLSILLMLGIKLYKRFRKRNPQA</sequence>
<dbReference type="Proteomes" id="UP000886191">
    <property type="component" value="Unassembled WGS sequence"/>
</dbReference>
<dbReference type="UniPathway" id="UPA00251">
    <property type="reaction ID" value="UER00324"/>
</dbReference>
<comment type="similarity">
    <text evidence="3 14 15">Belongs to the HemJ family.</text>
</comment>
<comment type="subunit">
    <text evidence="14">Homodimer.</text>
</comment>
<dbReference type="EC" id="1.3.99.-" evidence="14 15"/>
<comment type="cofactor">
    <cofactor evidence="14 15">
        <name>heme b</name>
        <dbReference type="ChEBI" id="CHEBI:60344"/>
    </cofactor>
    <text evidence="14 15">Binds 1 heme b (iron(II)-protoporphyrin IX) group per subunit.</text>
</comment>
<feature type="transmembrane region" description="Helical" evidence="14">
    <location>
        <begin position="55"/>
        <end position="79"/>
    </location>
</feature>
<evidence type="ECO:0000313" key="16">
    <source>
        <dbReference type="EMBL" id="HEA23539.1"/>
    </source>
</evidence>